<organism evidence="2 3">
    <name type="scientific">Aldrovandia affinis</name>
    <dbReference type="NCBI Taxonomy" id="143900"/>
    <lineage>
        <taxon>Eukaryota</taxon>
        <taxon>Metazoa</taxon>
        <taxon>Chordata</taxon>
        <taxon>Craniata</taxon>
        <taxon>Vertebrata</taxon>
        <taxon>Euteleostomi</taxon>
        <taxon>Actinopterygii</taxon>
        <taxon>Neopterygii</taxon>
        <taxon>Teleostei</taxon>
        <taxon>Notacanthiformes</taxon>
        <taxon>Halosauridae</taxon>
        <taxon>Aldrovandia</taxon>
    </lineage>
</organism>
<dbReference type="Proteomes" id="UP001221898">
    <property type="component" value="Unassembled WGS sequence"/>
</dbReference>
<gene>
    <name evidence="2" type="ORF">AAFF_G00197040</name>
</gene>
<reference evidence="2" key="1">
    <citation type="journal article" date="2023" name="Science">
        <title>Genome structures resolve the early diversification of teleost fishes.</title>
        <authorList>
            <person name="Parey E."/>
            <person name="Louis A."/>
            <person name="Montfort J."/>
            <person name="Bouchez O."/>
            <person name="Roques C."/>
            <person name="Iampietro C."/>
            <person name="Lluch J."/>
            <person name="Castinel A."/>
            <person name="Donnadieu C."/>
            <person name="Desvignes T."/>
            <person name="Floi Bucao C."/>
            <person name="Jouanno E."/>
            <person name="Wen M."/>
            <person name="Mejri S."/>
            <person name="Dirks R."/>
            <person name="Jansen H."/>
            <person name="Henkel C."/>
            <person name="Chen W.J."/>
            <person name="Zahm M."/>
            <person name="Cabau C."/>
            <person name="Klopp C."/>
            <person name="Thompson A.W."/>
            <person name="Robinson-Rechavi M."/>
            <person name="Braasch I."/>
            <person name="Lecointre G."/>
            <person name="Bobe J."/>
            <person name="Postlethwait J.H."/>
            <person name="Berthelot C."/>
            <person name="Roest Crollius H."/>
            <person name="Guiguen Y."/>
        </authorList>
    </citation>
    <scope>NUCLEOTIDE SEQUENCE</scope>
    <source>
        <strain evidence="2">NC1722</strain>
    </source>
</reference>
<dbReference type="AlphaFoldDB" id="A0AAD7W5D4"/>
<name>A0AAD7W5D4_9TELE</name>
<comment type="caution">
    <text evidence="2">The sequence shown here is derived from an EMBL/GenBank/DDBJ whole genome shotgun (WGS) entry which is preliminary data.</text>
</comment>
<protein>
    <submittedName>
        <fullName evidence="2">Uncharacterized protein</fullName>
    </submittedName>
</protein>
<accession>A0AAD7W5D4</accession>
<sequence length="146" mass="16738">MRESVMCFKSVRDYDMDTSLTDASRYIRLTMEILEAMETHDGKAMQKAEACLMVGTFKGVTLDASTEQVNKLQFIQAVIDNLSTRLPDSNRTNWGRRRVKQRPRASSAMTSKQMFMVSGCRSRRHQGHFPLDLESQCSNEDSVLYE</sequence>
<evidence type="ECO:0000313" key="3">
    <source>
        <dbReference type="Proteomes" id="UP001221898"/>
    </source>
</evidence>
<evidence type="ECO:0000313" key="2">
    <source>
        <dbReference type="EMBL" id="KAJ8384896.1"/>
    </source>
</evidence>
<keyword evidence="3" id="KW-1185">Reference proteome</keyword>
<feature type="compositionally biased region" description="Basic residues" evidence="1">
    <location>
        <begin position="94"/>
        <end position="103"/>
    </location>
</feature>
<feature type="region of interest" description="Disordered" evidence="1">
    <location>
        <begin position="89"/>
        <end position="113"/>
    </location>
</feature>
<evidence type="ECO:0000256" key="1">
    <source>
        <dbReference type="SAM" id="MobiDB-lite"/>
    </source>
</evidence>
<proteinExistence type="predicted"/>
<dbReference type="EMBL" id="JAINUG010000262">
    <property type="protein sequence ID" value="KAJ8384896.1"/>
    <property type="molecule type" value="Genomic_DNA"/>
</dbReference>